<reference evidence="5" key="1">
    <citation type="submission" date="2016-06" db="EMBL/GenBank/DDBJ databases">
        <authorList>
            <person name="Rodrigo-Torres L."/>
            <person name="Arahal D.R."/>
        </authorList>
    </citation>
    <scope>NUCLEOTIDE SEQUENCE [LARGE SCALE GENOMIC DNA]</scope>
    <source>
        <strain evidence="5">CECT 7224</strain>
    </source>
</reference>
<evidence type="ECO:0000256" key="1">
    <source>
        <dbReference type="ARBA" id="ARBA00023002"/>
    </source>
</evidence>
<accession>A0A1C3JFT4</accession>
<feature type="domain" description="FAD dependent oxidoreductase" evidence="3">
    <location>
        <begin position="75"/>
        <end position="119"/>
    </location>
</feature>
<dbReference type="Proteomes" id="UP000092819">
    <property type="component" value="Unassembled WGS sequence"/>
</dbReference>
<dbReference type="InterPro" id="IPR036188">
    <property type="entry name" value="FAD/NAD-bd_sf"/>
</dbReference>
<dbReference type="AlphaFoldDB" id="A0A1C3JFT4"/>
<feature type="region of interest" description="Disordered" evidence="2">
    <location>
        <begin position="1"/>
        <end position="69"/>
    </location>
</feature>
<evidence type="ECO:0000259" key="3">
    <source>
        <dbReference type="Pfam" id="PF01266"/>
    </source>
</evidence>
<name>A0A1C3JFT4_9VIBR</name>
<dbReference type="EC" id="1.4.3.-" evidence="4"/>
<dbReference type="Gene3D" id="3.50.50.60">
    <property type="entry name" value="FAD/NAD(P)-binding domain"/>
    <property type="match status" value="1"/>
</dbReference>
<evidence type="ECO:0000256" key="2">
    <source>
        <dbReference type="SAM" id="MobiDB-lite"/>
    </source>
</evidence>
<protein>
    <submittedName>
        <fullName evidence="4">Gamma-glutamylputrescine oxidoreductase</fullName>
        <ecNumber evidence="4">1.4.3.-</ecNumber>
    </submittedName>
</protein>
<proteinExistence type="predicted"/>
<feature type="compositionally biased region" description="Basic and acidic residues" evidence="2">
    <location>
        <begin position="25"/>
        <end position="48"/>
    </location>
</feature>
<evidence type="ECO:0000313" key="4">
    <source>
        <dbReference type="EMBL" id="SBT14011.1"/>
    </source>
</evidence>
<dbReference type="InterPro" id="IPR006076">
    <property type="entry name" value="FAD-dep_OxRdtase"/>
</dbReference>
<sequence>MSLVMEQPAADVPPKVKSTQAKESTQARDKYDPKYDPLKDKSPGHGKEYAPTYWVDTAGAPPEDDGPITSDMDVDVAIIGSGYTGLSTAIHLAEMYGIKATVIEANRMSWGCSTRNGGQAQCA</sequence>
<keyword evidence="1 4" id="KW-0560">Oxidoreductase</keyword>
<gene>
    <name evidence="4" type="primary">puuB_1</name>
    <name evidence="4" type="ORF">VCE7224_02773</name>
</gene>
<dbReference type="Pfam" id="PF01266">
    <property type="entry name" value="DAO"/>
    <property type="match status" value="1"/>
</dbReference>
<dbReference type="EMBL" id="FLQZ01000059">
    <property type="protein sequence ID" value="SBT14011.1"/>
    <property type="molecule type" value="Genomic_DNA"/>
</dbReference>
<evidence type="ECO:0000313" key="5">
    <source>
        <dbReference type="Proteomes" id="UP000092819"/>
    </source>
</evidence>
<organism evidence="4 5">
    <name type="scientific">Vibrio celticus</name>
    <dbReference type="NCBI Taxonomy" id="446372"/>
    <lineage>
        <taxon>Bacteria</taxon>
        <taxon>Pseudomonadati</taxon>
        <taxon>Pseudomonadota</taxon>
        <taxon>Gammaproteobacteria</taxon>
        <taxon>Vibrionales</taxon>
        <taxon>Vibrionaceae</taxon>
        <taxon>Vibrio</taxon>
    </lineage>
</organism>
<dbReference type="GO" id="GO:0016491">
    <property type="term" value="F:oxidoreductase activity"/>
    <property type="evidence" value="ECO:0007669"/>
    <property type="project" value="UniProtKB-KW"/>
</dbReference>
<dbReference type="SUPFAM" id="SSF51905">
    <property type="entry name" value="FAD/NAD(P)-binding domain"/>
    <property type="match status" value="1"/>
</dbReference>
<keyword evidence="5" id="KW-1185">Reference proteome</keyword>